<evidence type="ECO:0000313" key="9">
    <source>
        <dbReference type="Proteomes" id="UP001065174"/>
    </source>
</evidence>
<dbReference type="NCBIfam" id="TIGR02937">
    <property type="entry name" value="sigma70-ECF"/>
    <property type="match status" value="1"/>
</dbReference>
<dbReference type="RefSeq" id="WP_262308885.1">
    <property type="nucleotide sequence ID" value="NZ_CP106679.1"/>
</dbReference>
<dbReference type="InterPro" id="IPR036388">
    <property type="entry name" value="WH-like_DNA-bd_sf"/>
</dbReference>
<comment type="similarity">
    <text evidence="1">Belongs to the sigma-70 factor family. ECF subfamily.</text>
</comment>
<evidence type="ECO:0000256" key="1">
    <source>
        <dbReference type="ARBA" id="ARBA00010641"/>
    </source>
</evidence>
<feature type="domain" description="RNA polymerase sigma-70 region 2" evidence="6">
    <location>
        <begin position="33"/>
        <end position="95"/>
    </location>
</feature>
<name>A0ABY6CLQ6_9BACT</name>
<dbReference type="Proteomes" id="UP001065174">
    <property type="component" value="Chromosome"/>
</dbReference>
<dbReference type="CDD" id="cd06171">
    <property type="entry name" value="Sigma70_r4"/>
    <property type="match status" value="1"/>
</dbReference>
<evidence type="ECO:0000256" key="2">
    <source>
        <dbReference type="ARBA" id="ARBA00023015"/>
    </source>
</evidence>
<feature type="domain" description="RNA polymerase sigma factor 70 region 4 type 2" evidence="7">
    <location>
        <begin position="132"/>
        <end position="179"/>
    </location>
</feature>
<keyword evidence="2" id="KW-0805">Transcription regulation</keyword>
<evidence type="ECO:0000256" key="5">
    <source>
        <dbReference type="ARBA" id="ARBA00023163"/>
    </source>
</evidence>
<protein>
    <submittedName>
        <fullName evidence="8">RNA polymerase sigma factor</fullName>
    </submittedName>
</protein>
<accession>A0ABY6CLQ6</accession>
<dbReference type="PANTHER" id="PTHR43133">
    <property type="entry name" value="RNA POLYMERASE ECF-TYPE SIGMA FACTO"/>
    <property type="match status" value="1"/>
</dbReference>
<evidence type="ECO:0000256" key="3">
    <source>
        <dbReference type="ARBA" id="ARBA00023082"/>
    </source>
</evidence>
<reference evidence="8" key="1">
    <citation type="submission" date="2022-09" db="EMBL/GenBank/DDBJ databases">
        <title>Comparative genomics and taxonomic characterization of three novel marine species of genus Reichenbachiella exhibiting antioxidant and polysaccharide degradation activities.</title>
        <authorList>
            <person name="Muhammad N."/>
            <person name="Lee Y.-J."/>
            <person name="Ko J."/>
            <person name="Kim S.-G."/>
        </authorList>
    </citation>
    <scope>NUCLEOTIDE SEQUENCE</scope>
    <source>
        <strain evidence="8">BKB1-1</strain>
    </source>
</reference>
<dbReference type="SUPFAM" id="SSF88659">
    <property type="entry name" value="Sigma3 and sigma4 domains of RNA polymerase sigma factors"/>
    <property type="match status" value="1"/>
</dbReference>
<dbReference type="Pfam" id="PF08281">
    <property type="entry name" value="Sigma70_r4_2"/>
    <property type="match status" value="1"/>
</dbReference>
<dbReference type="Gene3D" id="1.10.10.10">
    <property type="entry name" value="Winged helix-like DNA-binding domain superfamily/Winged helix DNA-binding domain"/>
    <property type="match status" value="1"/>
</dbReference>
<dbReference type="Pfam" id="PF04542">
    <property type="entry name" value="Sigma70_r2"/>
    <property type="match status" value="1"/>
</dbReference>
<evidence type="ECO:0000313" key="8">
    <source>
        <dbReference type="EMBL" id="UXP31446.1"/>
    </source>
</evidence>
<evidence type="ECO:0000259" key="6">
    <source>
        <dbReference type="Pfam" id="PF04542"/>
    </source>
</evidence>
<proteinExistence type="inferred from homology"/>
<dbReference type="SUPFAM" id="SSF88946">
    <property type="entry name" value="Sigma2 domain of RNA polymerase sigma factors"/>
    <property type="match status" value="1"/>
</dbReference>
<dbReference type="InterPro" id="IPR014284">
    <property type="entry name" value="RNA_pol_sigma-70_dom"/>
</dbReference>
<keyword evidence="3" id="KW-0731">Sigma factor</keyword>
<sequence>MSLPNIALDHTEKLIERAKLGDKKSFNEVVGLWYKKIYNFCYKYCHDHDQASEAAQRTFIKVYDHLLKLEDIGKFKSWLYIIALNVCREESRRMTRVAKMFVSDGDDSKHVEVDGGETFAQVYDRSELSSIVIASLNQLGEEQKEVILMKEYEGLKFREIAEVLNISENTVKSRLYYGLSNLKKILVKNRAFKESYDYGK</sequence>
<evidence type="ECO:0000256" key="4">
    <source>
        <dbReference type="ARBA" id="ARBA00023125"/>
    </source>
</evidence>
<evidence type="ECO:0000259" key="7">
    <source>
        <dbReference type="Pfam" id="PF08281"/>
    </source>
</evidence>
<gene>
    <name evidence="8" type="ORF">N6H18_13910</name>
</gene>
<dbReference type="PANTHER" id="PTHR43133:SF8">
    <property type="entry name" value="RNA POLYMERASE SIGMA FACTOR HI_1459-RELATED"/>
    <property type="match status" value="1"/>
</dbReference>
<keyword evidence="9" id="KW-1185">Reference proteome</keyword>
<organism evidence="8 9">
    <name type="scientific">Reichenbachiella agarivorans</name>
    <dbReference type="NCBI Taxonomy" id="2979464"/>
    <lineage>
        <taxon>Bacteria</taxon>
        <taxon>Pseudomonadati</taxon>
        <taxon>Bacteroidota</taxon>
        <taxon>Cytophagia</taxon>
        <taxon>Cytophagales</taxon>
        <taxon>Reichenbachiellaceae</taxon>
        <taxon>Reichenbachiella</taxon>
    </lineage>
</organism>
<dbReference type="InterPro" id="IPR013249">
    <property type="entry name" value="RNA_pol_sigma70_r4_t2"/>
</dbReference>
<keyword evidence="4" id="KW-0238">DNA-binding</keyword>
<keyword evidence="5" id="KW-0804">Transcription</keyword>
<dbReference type="InterPro" id="IPR013324">
    <property type="entry name" value="RNA_pol_sigma_r3/r4-like"/>
</dbReference>
<dbReference type="InterPro" id="IPR039425">
    <property type="entry name" value="RNA_pol_sigma-70-like"/>
</dbReference>
<dbReference type="Gene3D" id="1.10.1740.10">
    <property type="match status" value="1"/>
</dbReference>
<dbReference type="InterPro" id="IPR013325">
    <property type="entry name" value="RNA_pol_sigma_r2"/>
</dbReference>
<dbReference type="InterPro" id="IPR007627">
    <property type="entry name" value="RNA_pol_sigma70_r2"/>
</dbReference>
<dbReference type="EMBL" id="CP106679">
    <property type="protein sequence ID" value="UXP31446.1"/>
    <property type="molecule type" value="Genomic_DNA"/>
</dbReference>